<dbReference type="AlphaFoldDB" id="A0A9D2J5Y5"/>
<gene>
    <name evidence="19" type="ORF">H9815_18610</name>
</gene>
<comment type="function">
    <text evidence="16">Peptidoglycan polymerase that is essential for cell division.</text>
</comment>
<feature type="transmembrane region" description="Helical" evidence="18">
    <location>
        <begin position="377"/>
        <end position="399"/>
    </location>
</feature>
<feature type="transmembrane region" description="Helical" evidence="18">
    <location>
        <begin position="347"/>
        <end position="371"/>
    </location>
</feature>
<organism evidence="19 20">
    <name type="scientific">Candidatus Ruania gallistercoris</name>
    <dbReference type="NCBI Taxonomy" id="2838746"/>
    <lineage>
        <taxon>Bacteria</taxon>
        <taxon>Bacillati</taxon>
        <taxon>Actinomycetota</taxon>
        <taxon>Actinomycetes</taxon>
        <taxon>Micrococcales</taxon>
        <taxon>Ruaniaceae</taxon>
        <taxon>Ruania</taxon>
    </lineage>
</organism>
<sequence length="434" mass="44966">MSTLTAPTRRPTPTTAGKGRTPTRKRRQAPWARSAAWQSPVTSYYLIGGVTILLLVLGLVMVLSSSSIYALNATEGANPFADFIGQASYALIAVPVAFAMSRLPVRIYRGLAWVAMGGTLALQALVFTPLVLAEGGNANWVAIGPIVLQPSEFAKFGLALWLGAVLATKGKLLVHWSHVLFPAVVVSAVFLGTVLYTHDLGTALVFITLIAGALWVAGVPLSKFLVGGCGVVALVAFLAASSQSRTDRILHFLGMGGEADPLGTGMQGRRALEGLGSGGLSGVGLGASKEKWLWLPAGDNDFIFAIIGEELGLLGCLLVLALFVALAVGLCRVIARHPDPFVKITTAAVASWIVGQAVINIGVAIGVLPVIGLPLPLVSKGGSSLVTTIAALAMVLAFARDEPGAREALAARKGSMRRSLAVISGRLGSRPGRG</sequence>
<dbReference type="InterPro" id="IPR001182">
    <property type="entry name" value="FtsW/RodA"/>
</dbReference>
<feature type="transmembrane region" description="Helical" evidence="18">
    <location>
        <begin position="311"/>
        <end position="335"/>
    </location>
</feature>
<keyword evidence="2" id="KW-0328">Glycosyltransferase</keyword>
<evidence type="ECO:0000256" key="8">
    <source>
        <dbReference type="ARBA" id="ARBA00023136"/>
    </source>
</evidence>
<evidence type="ECO:0000256" key="15">
    <source>
        <dbReference type="ARBA" id="ARBA00049902"/>
    </source>
</evidence>
<dbReference type="GO" id="GO:0032153">
    <property type="term" value="C:cell division site"/>
    <property type="evidence" value="ECO:0007669"/>
    <property type="project" value="TreeGrafter"/>
</dbReference>
<evidence type="ECO:0000256" key="4">
    <source>
        <dbReference type="ARBA" id="ARBA00022692"/>
    </source>
</evidence>
<dbReference type="Pfam" id="PF01098">
    <property type="entry name" value="FTSW_RODA_SPOVE"/>
    <property type="match status" value="1"/>
</dbReference>
<evidence type="ECO:0000256" key="2">
    <source>
        <dbReference type="ARBA" id="ARBA00022676"/>
    </source>
</evidence>
<dbReference type="PANTHER" id="PTHR30474:SF2">
    <property type="entry name" value="PEPTIDOGLYCAN GLYCOSYLTRANSFERASE FTSW-RELATED"/>
    <property type="match status" value="1"/>
</dbReference>
<comment type="subcellular location">
    <subcellularLocation>
        <location evidence="1">Membrane</location>
        <topology evidence="1">Multi-pass membrane protein</topology>
    </subcellularLocation>
</comment>
<keyword evidence="5" id="KW-0133">Cell shape</keyword>
<dbReference type="EMBL" id="DXBY01000321">
    <property type="protein sequence ID" value="HIZ37793.1"/>
    <property type="molecule type" value="Genomic_DNA"/>
</dbReference>
<evidence type="ECO:0000256" key="18">
    <source>
        <dbReference type="SAM" id="Phobius"/>
    </source>
</evidence>
<evidence type="ECO:0000256" key="12">
    <source>
        <dbReference type="ARBA" id="ARBA00041185"/>
    </source>
</evidence>
<evidence type="ECO:0000313" key="19">
    <source>
        <dbReference type="EMBL" id="HIZ37793.1"/>
    </source>
</evidence>
<comment type="catalytic activity">
    <reaction evidence="15">
        <text>[GlcNAc-(1-&gt;4)-Mur2Ac(oyl-L-Ala-gamma-D-Glu-L-Lys-D-Ala-D-Ala)](n)-di-trans,octa-cis-undecaprenyl diphosphate + beta-D-GlcNAc-(1-&gt;4)-Mur2Ac(oyl-L-Ala-gamma-D-Glu-L-Lys-D-Ala-D-Ala)-di-trans,octa-cis-undecaprenyl diphosphate = [GlcNAc-(1-&gt;4)-Mur2Ac(oyl-L-Ala-gamma-D-Glu-L-Lys-D-Ala-D-Ala)](n+1)-di-trans,octa-cis-undecaprenyl diphosphate + di-trans,octa-cis-undecaprenyl diphosphate + H(+)</text>
        <dbReference type="Rhea" id="RHEA:23708"/>
        <dbReference type="Rhea" id="RHEA-COMP:9602"/>
        <dbReference type="Rhea" id="RHEA-COMP:9603"/>
        <dbReference type="ChEBI" id="CHEBI:15378"/>
        <dbReference type="ChEBI" id="CHEBI:58405"/>
        <dbReference type="ChEBI" id="CHEBI:60033"/>
        <dbReference type="ChEBI" id="CHEBI:78435"/>
        <dbReference type="EC" id="2.4.99.28"/>
    </reaction>
</comment>
<feature type="transmembrane region" description="Helical" evidence="18">
    <location>
        <begin position="200"/>
        <end position="217"/>
    </location>
</feature>
<reference evidence="19" key="1">
    <citation type="journal article" date="2021" name="PeerJ">
        <title>Extensive microbial diversity within the chicken gut microbiome revealed by metagenomics and culture.</title>
        <authorList>
            <person name="Gilroy R."/>
            <person name="Ravi A."/>
            <person name="Getino M."/>
            <person name="Pursley I."/>
            <person name="Horton D.L."/>
            <person name="Alikhan N.F."/>
            <person name="Baker D."/>
            <person name="Gharbi K."/>
            <person name="Hall N."/>
            <person name="Watson M."/>
            <person name="Adriaenssens E.M."/>
            <person name="Foster-Nyarko E."/>
            <person name="Jarju S."/>
            <person name="Secka A."/>
            <person name="Antonio M."/>
            <person name="Oren A."/>
            <person name="Chaudhuri R.R."/>
            <person name="La Ragione R."/>
            <person name="Hildebrand F."/>
            <person name="Pallen M.J."/>
        </authorList>
    </citation>
    <scope>NUCLEOTIDE SEQUENCE</scope>
    <source>
        <strain evidence="19">ChiGjej4B4-7305</strain>
    </source>
</reference>
<dbReference type="GO" id="GO:0005886">
    <property type="term" value="C:plasma membrane"/>
    <property type="evidence" value="ECO:0007669"/>
    <property type="project" value="TreeGrafter"/>
</dbReference>
<feature type="transmembrane region" description="Helical" evidence="18">
    <location>
        <begin position="224"/>
        <end position="242"/>
    </location>
</feature>
<accession>A0A9D2J5Y5</accession>
<dbReference type="EC" id="2.4.99.28" evidence="14"/>
<keyword evidence="6" id="KW-0573">Peptidoglycan synthesis</keyword>
<keyword evidence="8 18" id="KW-0472">Membrane</keyword>
<dbReference type="GO" id="GO:0008360">
    <property type="term" value="P:regulation of cell shape"/>
    <property type="evidence" value="ECO:0007669"/>
    <property type="project" value="UniProtKB-KW"/>
</dbReference>
<dbReference type="GO" id="GO:0009252">
    <property type="term" value="P:peptidoglycan biosynthetic process"/>
    <property type="evidence" value="ECO:0007669"/>
    <property type="project" value="UniProtKB-KW"/>
</dbReference>
<evidence type="ECO:0000256" key="1">
    <source>
        <dbReference type="ARBA" id="ARBA00004141"/>
    </source>
</evidence>
<dbReference type="PANTHER" id="PTHR30474">
    <property type="entry name" value="CELL CYCLE PROTEIN"/>
    <property type="match status" value="1"/>
</dbReference>
<evidence type="ECO:0000256" key="3">
    <source>
        <dbReference type="ARBA" id="ARBA00022679"/>
    </source>
</evidence>
<feature type="transmembrane region" description="Helical" evidence="18">
    <location>
        <begin position="138"/>
        <end position="161"/>
    </location>
</feature>
<evidence type="ECO:0000256" key="16">
    <source>
        <dbReference type="ARBA" id="ARBA00049966"/>
    </source>
</evidence>
<feature type="region of interest" description="Disordered" evidence="17">
    <location>
        <begin position="1"/>
        <end position="29"/>
    </location>
</feature>
<evidence type="ECO:0000256" key="14">
    <source>
        <dbReference type="ARBA" id="ARBA00044770"/>
    </source>
</evidence>
<evidence type="ECO:0000256" key="5">
    <source>
        <dbReference type="ARBA" id="ARBA00022960"/>
    </source>
</evidence>
<comment type="caution">
    <text evidence="19">The sequence shown here is derived from an EMBL/GenBank/DDBJ whole genome shotgun (WGS) entry which is preliminary data.</text>
</comment>
<evidence type="ECO:0000256" key="7">
    <source>
        <dbReference type="ARBA" id="ARBA00022989"/>
    </source>
</evidence>
<dbReference type="GO" id="GO:0008955">
    <property type="term" value="F:peptidoglycan glycosyltransferase activity"/>
    <property type="evidence" value="ECO:0007669"/>
    <property type="project" value="UniProtKB-EC"/>
</dbReference>
<dbReference type="Proteomes" id="UP000824037">
    <property type="component" value="Unassembled WGS sequence"/>
</dbReference>
<feature type="transmembrane region" description="Helical" evidence="18">
    <location>
        <begin position="83"/>
        <end position="100"/>
    </location>
</feature>
<proteinExistence type="inferred from homology"/>
<evidence type="ECO:0000256" key="10">
    <source>
        <dbReference type="ARBA" id="ARBA00033270"/>
    </source>
</evidence>
<dbReference type="GO" id="GO:0051301">
    <property type="term" value="P:cell division"/>
    <property type="evidence" value="ECO:0007669"/>
    <property type="project" value="InterPro"/>
</dbReference>
<feature type="compositionally biased region" description="Low complexity" evidence="17">
    <location>
        <begin position="1"/>
        <end position="20"/>
    </location>
</feature>
<evidence type="ECO:0000256" key="6">
    <source>
        <dbReference type="ARBA" id="ARBA00022984"/>
    </source>
</evidence>
<feature type="transmembrane region" description="Helical" evidence="18">
    <location>
        <begin position="173"/>
        <end position="194"/>
    </location>
</feature>
<evidence type="ECO:0000256" key="11">
    <source>
        <dbReference type="ARBA" id="ARBA00038053"/>
    </source>
</evidence>
<feature type="transmembrane region" description="Helical" evidence="18">
    <location>
        <begin position="43"/>
        <end position="63"/>
    </location>
</feature>
<comment type="similarity">
    <text evidence="11">Belongs to the SEDS family. FtsW subfamily.</text>
</comment>
<keyword evidence="4 18" id="KW-0812">Transmembrane</keyword>
<name>A0A9D2J5Y5_9MICO</name>
<evidence type="ECO:0000256" key="9">
    <source>
        <dbReference type="ARBA" id="ARBA00032370"/>
    </source>
</evidence>
<evidence type="ECO:0000256" key="13">
    <source>
        <dbReference type="ARBA" id="ARBA00041418"/>
    </source>
</evidence>
<feature type="transmembrane region" description="Helical" evidence="18">
    <location>
        <begin position="112"/>
        <end position="132"/>
    </location>
</feature>
<protein>
    <recommendedName>
        <fullName evidence="12">Probable peptidoglycan glycosyltransferase FtsW</fullName>
        <ecNumber evidence="14">2.4.99.28</ecNumber>
    </recommendedName>
    <alternativeName>
        <fullName evidence="13">Cell division protein FtsW</fullName>
    </alternativeName>
    <alternativeName>
        <fullName evidence="10">Cell wall polymerase</fullName>
    </alternativeName>
    <alternativeName>
        <fullName evidence="9">Peptidoglycan polymerase</fullName>
    </alternativeName>
</protein>
<keyword evidence="7 18" id="KW-1133">Transmembrane helix</keyword>
<keyword evidence="3" id="KW-0808">Transferase</keyword>
<reference evidence="19" key="2">
    <citation type="submission" date="2021-04" db="EMBL/GenBank/DDBJ databases">
        <authorList>
            <person name="Gilroy R."/>
        </authorList>
    </citation>
    <scope>NUCLEOTIDE SEQUENCE</scope>
    <source>
        <strain evidence="19">ChiGjej4B4-7305</strain>
    </source>
</reference>
<evidence type="ECO:0000256" key="17">
    <source>
        <dbReference type="SAM" id="MobiDB-lite"/>
    </source>
</evidence>
<dbReference type="GO" id="GO:0015648">
    <property type="term" value="F:lipid-linked peptidoglycan transporter activity"/>
    <property type="evidence" value="ECO:0007669"/>
    <property type="project" value="TreeGrafter"/>
</dbReference>
<evidence type="ECO:0000313" key="20">
    <source>
        <dbReference type="Proteomes" id="UP000824037"/>
    </source>
</evidence>